<protein>
    <submittedName>
        <fullName evidence="3">Putative transporter (Transmembrane protein)</fullName>
    </submittedName>
</protein>
<comment type="caution">
    <text evidence="3">The sequence shown here is derived from an EMBL/GenBank/DDBJ whole genome shotgun (WGS) entry which is preliminary data.</text>
</comment>
<feature type="transmembrane region" description="Helical" evidence="2">
    <location>
        <begin position="12"/>
        <end position="32"/>
    </location>
</feature>
<evidence type="ECO:0000256" key="1">
    <source>
        <dbReference type="SAM" id="MobiDB-lite"/>
    </source>
</evidence>
<keyword evidence="4" id="KW-1185">Reference proteome</keyword>
<dbReference type="Gene3D" id="1.10.287.1260">
    <property type="match status" value="2"/>
</dbReference>
<feature type="transmembrane region" description="Helical" evidence="2">
    <location>
        <begin position="292"/>
        <end position="313"/>
    </location>
</feature>
<dbReference type="AlphaFoldDB" id="A0A4Q8ABZ1"/>
<dbReference type="InterPro" id="IPR008910">
    <property type="entry name" value="MSC_TM_helix"/>
</dbReference>
<proteinExistence type="predicted"/>
<sequence length="419" mass="43518">MQSNFLGDIDWGSMLLKVLFAIIILVVTWIIAKAVKWAISKAVAKIPALQKQGNDGQQIGESIGQIASLLVWLFGLIAILQLFNLEQALSPLQGLLGGIFGFLPNLIGAGFIFFIGYVIAKIVRQLVQTALATVDLSKLTSKFKPRDAEPTDPHETNAKVSSLVGNLLFGVIIIVVAIAALQVLGIEAISQPAEQMLTMFLAAIPAIIAAGILLTIGFVISSFLGKLLEELLRGVGTDRALGSLGVVPEGASASGVITKIVQVAIMIFFAIMAAQLLGFPAITNILHEILELGGNVLFGGVIIAAGFLIAKLIGKFVTHGLASKVLRYSAIALFIAMGLRYMGLADSIINLAFGAVVIGGALAAALAFGLGGRDAAARTLNKVDLDDLADPEPGPAAGRTVPPTAPPASGPRADGPPVV</sequence>
<keyword evidence="2" id="KW-1133">Transmembrane helix</keyword>
<dbReference type="PANTHER" id="PTHR30221">
    <property type="entry name" value="SMALL-CONDUCTANCE MECHANOSENSITIVE CHANNEL"/>
    <property type="match status" value="1"/>
</dbReference>
<dbReference type="Pfam" id="PF05552">
    <property type="entry name" value="MS_channel_1st_1"/>
    <property type="match status" value="2"/>
</dbReference>
<dbReference type="EMBL" id="SHLA01000001">
    <property type="protein sequence ID" value="RZU60989.1"/>
    <property type="molecule type" value="Genomic_DNA"/>
</dbReference>
<feature type="transmembrane region" description="Helical" evidence="2">
    <location>
        <begin position="163"/>
        <end position="184"/>
    </location>
</feature>
<feature type="transmembrane region" description="Helical" evidence="2">
    <location>
        <begin position="325"/>
        <end position="342"/>
    </location>
</feature>
<accession>A0A4Q8ABZ1</accession>
<dbReference type="InterPro" id="IPR045275">
    <property type="entry name" value="MscS_archaea/bacteria_type"/>
</dbReference>
<dbReference type="Proteomes" id="UP000292685">
    <property type="component" value="Unassembled WGS sequence"/>
</dbReference>
<feature type="transmembrane region" description="Helical" evidence="2">
    <location>
        <begin position="263"/>
        <end position="286"/>
    </location>
</feature>
<feature type="transmembrane region" description="Helical" evidence="2">
    <location>
        <begin position="66"/>
        <end position="83"/>
    </location>
</feature>
<keyword evidence="2" id="KW-0472">Membrane</keyword>
<organism evidence="3 4">
    <name type="scientific">Zhihengliuella halotolerans</name>
    <dbReference type="NCBI Taxonomy" id="370736"/>
    <lineage>
        <taxon>Bacteria</taxon>
        <taxon>Bacillati</taxon>
        <taxon>Actinomycetota</taxon>
        <taxon>Actinomycetes</taxon>
        <taxon>Micrococcales</taxon>
        <taxon>Micrococcaceae</taxon>
        <taxon>Zhihengliuella</taxon>
    </lineage>
</organism>
<evidence type="ECO:0000256" key="2">
    <source>
        <dbReference type="SAM" id="Phobius"/>
    </source>
</evidence>
<gene>
    <name evidence="3" type="ORF">EV380_0544</name>
</gene>
<dbReference type="PANTHER" id="PTHR30221:SF1">
    <property type="entry name" value="SMALL-CONDUCTANCE MECHANOSENSITIVE CHANNEL"/>
    <property type="match status" value="1"/>
</dbReference>
<feature type="transmembrane region" description="Helical" evidence="2">
    <location>
        <begin position="348"/>
        <end position="370"/>
    </location>
</feature>
<dbReference type="RefSeq" id="WP_130449186.1">
    <property type="nucleotide sequence ID" value="NZ_SHLA01000001.1"/>
</dbReference>
<name>A0A4Q8ABZ1_9MICC</name>
<reference evidence="3 4" key="1">
    <citation type="submission" date="2019-02" db="EMBL/GenBank/DDBJ databases">
        <title>Sequencing the genomes of 1000 actinobacteria strains.</title>
        <authorList>
            <person name="Klenk H.-P."/>
        </authorList>
    </citation>
    <scope>NUCLEOTIDE SEQUENCE [LARGE SCALE GENOMIC DNA]</scope>
    <source>
        <strain evidence="3 4">DSM 17364</strain>
    </source>
</reference>
<feature type="region of interest" description="Disordered" evidence="1">
    <location>
        <begin position="386"/>
        <end position="419"/>
    </location>
</feature>
<dbReference type="GO" id="GO:0008381">
    <property type="term" value="F:mechanosensitive monoatomic ion channel activity"/>
    <property type="evidence" value="ECO:0007669"/>
    <property type="project" value="InterPro"/>
</dbReference>
<feature type="transmembrane region" description="Helical" evidence="2">
    <location>
        <begin position="196"/>
        <end position="224"/>
    </location>
</feature>
<evidence type="ECO:0000313" key="3">
    <source>
        <dbReference type="EMBL" id="RZU60989.1"/>
    </source>
</evidence>
<feature type="transmembrane region" description="Helical" evidence="2">
    <location>
        <begin position="95"/>
        <end position="120"/>
    </location>
</feature>
<keyword evidence="2 3" id="KW-0812">Transmembrane</keyword>
<evidence type="ECO:0000313" key="4">
    <source>
        <dbReference type="Proteomes" id="UP000292685"/>
    </source>
</evidence>
<dbReference type="OrthoDB" id="7616157at2"/>
<dbReference type="NCBIfam" id="NF033912">
    <property type="entry name" value="msc"/>
    <property type="match status" value="1"/>
</dbReference>